<keyword evidence="7" id="KW-1185">Reference proteome</keyword>
<dbReference type="InterPro" id="IPR006517">
    <property type="entry name" value="Phage_terminase_lsu-like_C"/>
</dbReference>
<evidence type="ECO:0000256" key="4">
    <source>
        <dbReference type="ARBA" id="ARBA00023219"/>
    </source>
</evidence>
<keyword evidence="4" id="KW-0231">Viral genome packaging</keyword>
<evidence type="ECO:0000259" key="5">
    <source>
        <dbReference type="Pfam" id="PF17289"/>
    </source>
</evidence>
<dbReference type="Gene3D" id="3.30.420.240">
    <property type="match status" value="1"/>
</dbReference>
<evidence type="ECO:0000313" key="7">
    <source>
        <dbReference type="Proteomes" id="UP000224134"/>
    </source>
</evidence>
<keyword evidence="3" id="KW-0067">ATP-binding</keyword>
<dbReference type="Pfam" id="PF17289">
    <property type="entry name" value="Terminase_6C"/>
    <property type="match status" value="1"/>
</dbReference>
<dbReference type="NCBIfam" id="TIGR01630">
    <property type="entry name" value="psiM2_ORF9"/>
    <property type="match status" value="1"/>
</dbReference>
<dbReference type="InterPro" id="IPR035421">
    <property type="entry name" value="Terminase_6C"/>
</dbReference>
<proteinExistence type="predicted"/>
<evidence type="ECO:0000256" key="3">
    <source>
        <dbReference type="ARBA" id="ARBA00022840"/>
    </source>
</evidence>
<dbReference type="GO" id="GO:0005524">
    <property type="term" value="F:ATP binding"/>
    <property type="evidence" value="ECO:0007669"/>
    <property type="project" value="UniProtKB-KW"/>
</dbReference>
<sequence length="571" mass="66638">MSSKSSEFISPREERLELQRLLTEELSLLIELIEWGKAEPSHYDRFKEVDEELTQIKRINRAEYDVAYFAMEYFSEERNPENDGNLIPEGVTYETMSEFHIELCGLLSDVASGRQRQNVAWACPRQHAKTAYGSNIFPIHQIAYKHAEFIMVVSETTDSAGTFITWGNRQLKFNEKLRKDFGVLLNERATQNELDNKYEYITANGVKVVAKGANTQIRGARHGNKRPQVIILDDLEGKENVSTPDQMRKTRAWFDEELLPAMAKDGICLYLGTILCYDSLLDYVIRERRDFESRKYAAIMQFAERSDLWSKWREIYLSDSPTARMKAMEFYENNEDEMLKGVKLLWGEYWTYIDLIEKLTNMGAKSFNQEYQNEPTDEERQIFKPENMFYYTEFDIRNKPFEYYAGVDFAMGKERGDFSAIVTIAKNKNTGICYVVDVYLRRVHPDVFMKDIIEKTINFQYDRIAVEAQMAQDWFADQLRDRLAVRGYPAHTRLTKVKQRSRKALRIEALLPEIQAGKIRFSKKHTDLLDQLTLYPMHKHDDGPDALEMAYRAAQAGTSGIVQVAQVSRRW</sequence>
<organism evidence="6 7">
    <name type="scientific">Bacillus phage Mgbh1</name>
    <dbReference type="NCBI Taxonomy" id="1796993"/>
    <lineage>
        <taxon>Viruses</taxon>
        <taxon>Duplodnaviria</taxon>
        <taxon>Heunggongvirae</taxon>
        <taxon>Uroviricota</taxon>
        <taxon>Caudoviricetes</taxon>
        <taxon>Magadivirus</taxon>
        <taxon>Magadivirus Mgbh1</taxon>
    </lineage>
</organism>
<protein>
    <recommendedName>
        <fullName evidence="5">Terminase large subunit gp17-like C-terminal domain-containing protein</fullName>
    </recommendedName>
</protein>
<keyword evidence="2" id="KW-0547">Nucleotide-binding</keyword>
<dbReference type="OrthoDB" id="1339at10239"/>
<evidence type="ECO:0000256" key="2">
    <source>
        <dbReference type="ARBA" id="ARBA00022741"/>
    </source>
</evidence>
<feature type="domain" description="Terminase large subunit gp17-like C-terminal" evidence="5">
    <location>
        <begin position="406"/>
        <end position="552"/>
    </location>
</feature>
<dbReference type="EMBL" id="KU665491">
    <property type="protein sequence ID" value="AMQ66673.1"/>
    <property type="molecule type" value="Genomic_DNA"/>
</dbReference>
<evidence type="ECO:0000256" key="1">
    <source>
        <dbReference type="ARBA" id="ARBA00022612"/>
    </source>
</evidence>
<dbReference type="RefSeq" id="YP_009595159.1">
    <property type="nucleotide sequence ID" value="NC_041879.1"/>
</dbReference>
<keyword evidence="1" id="KW-1188">Viral release from host cell</keyword>
<evidence type="ECO:0000313" key="6">
    <source>
        <dbReference type="EMBL" id="AMQ66673.1"/>
    </source>
</evidence>
<dbReference type="KEGG" id="vg:40070717"/>
<name>A0A142F1L6_9CAUD</name>
<reference evidence="6 7" key="1">
    <citation type="submission" date="2016-02" db="EMBL/GenBank/DDBJ databases">
        <title>Isolation and characterization of bacteriophages from East Africa Rift Valley soda lakes.</title>
        <authorList>
            <person name="van Zyl L.J."/>
            <person name="Nemavhulani S."/>
            <person name="Cowan D.A."/>
            <person name="Trindade M.I."/>
        </authorList>
    </citation>
    <scope>NUCLEOTIDE SEQUENCE [LARGE SCALE GENOMIC DNA]</scope>
</reference>
<accession>A0A142F1L6</accession>
<dbReference type="Proteomes" id="UP000224134">
    <property type="component" value="Segment"/>
</dbReference>
<dbReference type="GeneID" id="40070717"/>